<dbReference type="GO" id="GO:0005975">
    <property type="term" value="P:carbohydrate metabolic process"/>
    <property type="evidence" value="ECO:0007669"/>
    <property type="project" value="InterPro"/>
</dbReference>
<dbReference type="AlphaFoldDB" id="A0A833R3F0"/>
<protein>
    <submittedName>
        <fullName evidence="6">Beta-glucosidase 12</fullName>
    </submittedName>
</protein>
<dbReference type="InterPro" id="IPR018120">
    <property type="entry name" value="Glyco_hydro_1_AS"/>
</dbReference>
<evidence type="ECO:0000313" key="6">
    <source>
        <dbReference type="EMBL" id="KAF3341885.1"/>
    </source>
</evidence>
<reference evidence="6" key="1">
    <citation type="submission" date="2020-01" db="EMBL/GenBank/DDBJ databases">
        <title>Genome sequence of Kobresia littledalei, the first chromosome-level genome in the family Cyperaceae.</title>
        <authorList>
            <person name="Qu G."/>
        </authorList>
    </citation>
    <scope>NUCLEOTIDE SEQUENCE</scope>
    <source>
        <strain evidence="6">C.B.Clarke</strain>
        <tissue evidence="6">Leaf</tissue>
    </source>
</reference>
<dbReference type="EMBL" id="SWLB01000001">
    <property type="protein sequence ID" value="KAF3341885.1"/>
    <property type="molecule type" value="Genomic_DNA"/>
</dbReference>
<keyword evidence="7" id="KW-1185">Reference proteome</keyword>
<dbReference type="GO" id="GO:0008422">
    <property type="term" value="F:beta-glucosidase activity"/>
    <property type="evidence" value="ECO:0007669"/>
    <property type="project" value="TreeGrafter"/>
</dbReference>
<dbReference type="Pfam" id="PF00232">
    <property type="entry name" value="Glyco_hydro_1"/>
    <property type="match status" value="1"/>
</dbReference>
<dbReference type="Proteomes" id="UP000623129">
    <property type="component" value="Unassembled WGS sequence"/>
</dbReference>
<sequence length="360" mass="41397">MIREIYVDRLTIRNRCRKDYVNYIDICFKEFGDRVKHWITFNEPYSFCSVGYASGTFAPGRCSPWEAGECSAGNSATEPYICSHNMLLAHSAAVKLYKEKYQGTQRGKIGITIVTHWFLPHSSSKADTFAAKRSLDFMYGWFMDPLTYGDYPVSMRKSVGIRLPEFTNEQSESLKGSYDFLGINYYATYYAISNPISNSLRLSYDTDSQANLTGTSFFTTSWIYIYPPGLQDLMLYTKTNYKNPVIYITENGVNELDNSSLSLKEALNDTIRHGADVRGYFAWSFIDNFEWTSGYTNRFGLYFVEYSNNLARYPKKSAVWFSMFLKKIASPRDKLSFDIHFDGYFILLFVNGTEALSLTL</sequence>
<dbReference type="InterPro" id="IPR001360">
    <property type="entry name" value="Glyco_hydro_1"/>
</dbReference>
<comment type="caution">
    <text evidence="6">The sequence shown here is derived from an EMBL/GenBank/DDBJ whole genome shotgun (WGS) entry which is preliminary data.</text>
</comment>
<evidence type="ECO:0000256" key="2">
    <source>
        <dbReference type="ARBA" id="ARBA00022801"/>
    </source>
</evidence>
<dbReference type="PRINTS" id="PR00131">
    <property type="entry name" value="GLHYDRLASE1"/>
</dbReference>
<dbReference type="OrthoDB" id="65569at2759"/>
<keyword evidence="2" id="KW-0378">Hydrolase</keyword>
<gene>
    <name evidence="6" type="ORF">FCM35_KLT00523</name>
</gene>
<evidence type="ECO:0000256" key="1">
    <source>
        <dbReference type="ARBA" id="ARBA00010838"/>
    </source>
</evidence>
<dbReference type="SUPFAM" id="SSF51445">
    <property type="entry name" value="(Trans)glycosidases"/>
    <property type="match status" value="1"/>
</dbReference>
<organism evidence="6 7">
    <name type="scientific">Carex littledalei</name>
    <dbReference type="NCBI Taxonomy" id="544730"/>
    <lineage>
        <taxon>Eukaryota</taxon>
        <taxon>Viridiplantae</taxon>
        <taxon>Streptophyta</taxon>
        <taxon>Embryophyta</taxon>
        <taxon>Tracheophyta</taxon>
        <taxon>Spermatophyta</taxon>
        <taxon>Magnoliopsida</taxon>
        <taxon>Liliopsida</taxon>
        <taxon>Poales</taxon>
        <taxon>Cyperaceae</taxon>
        <taxon>Cyperoideae</taxon>
        <taxon>Cariceae</taxon>
        <taxon>Carex</taxon>
        <taxon>Carex subgen. Euthyceras</taxon>
    </lineage>
</organism>
<accession>A0A833R3F0</accession>
<evidence type="ECO:0000256" key="5">
    <source>
        <dbReference type="RuleBase" id="RU003690"/>
    </source>
</evidence>
<feature type="active site" description="Nucleophile" evidence="4">
    <location>
        <position position="250"/>
    </location>
</feature>
<dbReference type="InterPro" id="IPR017853">
    <property type="entry name" value="GH"/>
</dbReference>
<dbReference type="PANTHER" id="PTHR10353">
    <property type="entry name" value="GLYCOSYL HYDROLASE"/>
    <property type="match status" value="1"/>
</dbReference>
<dbReference type="Gene3D" id="3.20.20.80">
    <property type="entry name" value="Glycosidases"/>
    <property type="match status" value="1"/>
</dbReference>
<dbReference type="PROSITE" id="PS00572">
    <property type="entry name" value="GLYCOSYL_HYDROL_F1_1"/>
    <property type="match status" value="1"/>
</dbReference>
<name>A0A833R3F0_9POAL</name>
<dbReference type="PANTHER" id="PTHR10353:SF137">
    <property type="entry name" value="MYROSINASE 3-RELATED"/>
    <property type="match status" value="1"/>
</dbReference>
<evidence type="ECO:0000256" key="4">
    <source>
        <dbReference type="PROSITE-ProRule" id="PRU10055"/>
    </source>
</evidence>
<keyword evidence="3" id="KW-0326">Glycosidase</keyword>
<proteinExistence type="inferred from homology"/>
<comment type="similarity">
    <text evidence="1 5">Belongs to the glycosyl hydrolase 1 family.</text>
</comment>
<evidence type="ECO:0000313" key="7">
    <source>
        <dbReference type="Proteomes" id="UP000623129"/>
    </source>
</evidence>
<evidence type="ECO:0000256" key="3">
    <source>
        <dbReference type="ARBA" id="ARBA00023295"/>
    </source>
</evidence>